<name>A0ABZ2YP74_9BACT</name>
<accession>A0ABZ2YP74</accession>
<dbReference type="InterPro" id="IPR023381">
    <property type="entry name" value="YP001051499.1-like_dom_sf"/>
</dbReference>
<dbReference type="RefSeq" id="WP_341836416.1">
    <property type="nucleotide sequence ID" value="NZ_CP149822.1"/>
</dbReference>
<proteinExistence type="predicted"/>
<dbReference type="InterPro" id="IPR007338">
    <property type="entry name" value="DUF416"/>
</dbReference>
<organism evidence="1 2">
    <name type="scientific">Chitinophaga pollutisoli</name>
    <dbReference type="NCBI Taxonomy" id="3133966"/>
    <lineage>
        <taxon>Bacteria</taxon>
        <taxon>Pseudomonadati</taxon>
        <taxon>Bacteroidota</taxon>
        <taxon>Chitinophagia</taxon>
        <taxon>Chitinophagales</taxon>
        <taxon>Chitinophagaceae</taxon>
        <taxon>Chitinophaga</taxon>
    </lineage>
</organism>
<keyword evidence="2" id="KW-1185">Reference proteome</keyword>
<gene>
    <name evidence="1" type="ORF">WJU16_00760</name>
</gene>
<evidence type="ECO:0000313" key="1">
    <source>
        <dbReference type="EMBL" id="WZN41567.1"/>
    </source>
</evidence>
<protein>
    <submittedName>
        <fullName evidence="1">DUF416 family protein</fullName>
    </submittedName>
</protein>
<reference evidence="2" key="1">
    <citation type="submission" date="2024-03" db="EMBL/GenBank/DDBJ databases">
        <title>Chitinophaga horti sp. nov., isolated from garden soil.</title>
        <authorList>
            <person name="Lee D.S."/>
            <person name="Han D.M."/>
            <person name="Baek J.H."/>
            <person name="Choi D.G."/>
            <person name="Jeon J.H."/>
            <person name="Jeon C.O."/>
        </authorList>
    </citation>
    <scope>NUCLEOTIDE SEQUENCE [LARGE SCALE GENOMIC DNA]</scope>
    <source>
        <strain evidence="2">GPA1</strain>
    </source>
</reference>
<evidence type="ECO:0000313" key="2">
    <source>
        <dbReference type="Proteomes" id="UP001485459"/>
    </source>
</evidence>
<dbReference type="Gene3D" id="1.20.1590.10">
    <property type="entry name" value="YP_001051499.1 domain like"/>
    <property type="match status" value="1"/>
</dbReference>
<dbReference type="Proteomes" id="UP001485459">
    <property type="component" value="Chromosome"/>
</dbReference>
<sequence length="195" mass="22156">MAIEALNNIQNWDIQKKLTFAYLTCQRLFPNYRAFHLRFGFGEPSVLSIAINSIYNTILNAPLEKKELIKLLSDIDSQVPQPEDFDTVLASSALDACTSIESTLEFIKSPNDQLIKDISTMATDSVDMYIQESDDMDYSDKDFEQKITNHPLMQKELKIQNGIASYLNKIEKVTPEDIDTLLQLQDNNGKGNLEL</sequence>
<dbReference type="EMBL" id="CP149822">
    <property type="protein sequence ID" value="WZN41567.1"/>
    <property type="molecule type" value="Genomic_DNA"/>
</dbReference>
<dbReference type="Pfam" id="PF04222">
    <property type="entry name" value="DUF416"/>
    <property type="match status" value="1"/>
</dbReference>